<gene>
    <name evidence="6" type="ORF">V6575_16290</name>
</gene>
<evidence type="ECO:0000256" key="3">
    <source>
        <dbReference type="ARBA" id="ARBA00023125"/>
    </source>
</evidence>
<dbReference type="PROSITE" id="PS50931">
    <property type="entry name" value="HTH_LYSR"/>
    <property type="match status" value="1"/>
</dbReference>
<evidence type="ECO:0000313" key="7">
    <source>
        <dbReference type="Proteomes" id="UP001385499"/>
    </source>
</evidence>
<dbReference type="InterPro" id="IPR036388">
    <property type="entry name" value="WH-like_DNA-bd_sf"/>
</dbReference>
<dbReference type="RefSeq" id="WP_340275822.1">
    <property type="nucleotide sequence ID" value="NZ_JBAKIA010000012.1"/>
</dbReference>
<accession>A0ABU8TNB0</accession>
<dbReference type="SUPFAM" id="SSF46785">
    <property type="entry name" value="Winged helix' DNA-binding domain"/>
    <property type="match status" value="1"/>
</dbReference>
<evidence type="ECO:0000256" key="1">
    <source>
        <dbReference type="ARBA" id="ARBA00009437"/>
    </source>
</evidence>
<feature type="domain" description="HTH lysR-type" evidence="5">
    <location>
        <begin position="10"/>
        <end position="67"/>
    </location>
</feature>
<dbReference type="InterPro" id="IPR000847">
    <property type="entry name" value="LysR_HTH_N"/>
</dbReference>
<dbReference type="InterPro" id="IPR050950">
    <property type="entry name" value="HTH-type_LysR_regulators"/>
</dbReference>
<dbReference type="EMBL" id="JBAKIA010000012">
    <property type="protein sequence ID" value="MEJ8475653.1"/>
    <property type="molecule type" value="Genomic_DNA"/>
</dbReference>
<proteinExistence type="inferred from homology"/>
<reference evidence="6 7" key="1">
    <citation type="submission" date="2024-02" db="EMBL/GenBank/DDBJ databases">
        <title>Roseibium algae sp. nov., isolated from marine alga (Grateloupia sp.), showing potential in myo-inositol conversion.</title>
        <authorList>
            <person name="Wang Y."/>
        </authorList>
    </citation>
    <scope>NUCLEOTIDE SEQUENCE [LARGE SCALE GENOMIC DNA]</scope>
    <source>
        <strain evidence="6 7">H3510</strain>
    </source>
</reference>
<dbReference type="Pfam" id="PF00126">
    <property type="entry name" value="HTH_1"/>
    <property type="match status" value="1"/>
</dbReference>
<dbReference type="Gene3D" id="3.40.190.10">
    <property type="entry name" value="Periplasmic binding protein-like II"/>
    <property type="match status" value="2"/>
</dbReference>
<keyword evidence="7" id="KW-1185">Reference proteome</keyword>
<name>A0ABU8TNB0_9HYPH</name>
<dbReference type="Pfam" id="PF03466">
    <property type="entry name" value="LysR_substrate"/>
    <property type="match status" value="1"/>
</dbReference>
<dbReference type="PANTHER" id="PTHR30419:SF8">
    <property type="entry name" value="NITROGEN ASSIMILATION TRANSCRIPTIONAL ACTIVATOR-RELATED"/>
    <property type="match status" value="1"/>
</dbReference>
<dbReference type="InterPro" id="IPR036390">
    <property type="entry name" value="WH_DNA-bd_sf"/>
</dbReference>
<organism evidence="6 7">
    <name type="scientific">Roseibium algae</name>
    <dbReference type="NCBI Taxonomy" id="3123038"/>
    <lineage>
        <taxon>Bacteria</taxon>
        <taxon>Pseudomonadati</taxon>
        <taxon>Pseudomonadota</taxon>
        <taxon>Alphaproteobacteria</taxon>
        <taxon>Hyphomicrobiales</taxon>
        <taxon>Stappiaceae</taxon>
        <taxon>Roseibium</taxon>
    </lineage>
</organism>
<evidence type="ECO:0000259" key="5">
    <source>
        <dbReference type="PROSITE" id="PS50931"/>
    </source>
</evidence>
<dbReference type="InterPro" id="IPR005119">
    <property type="entry name" value="LysR_subst-bd"/>
</dbReference>
<evidence type="ECO:0000256" key="4">
    <source>
        <dbReference type="ARBA" id="ARBA00023163"/>
    </source>
</evidence>
<comment type="caution">
    <text evidence="6">The sequence shown here is derived from an EMBL/GenBank/DDBJ whole genome shotgun (WGS) entry which is preliminary data.</text>
</comment>
<protein>
    <submittedName>
        <fullName evidence="6">LysR family transcriptional regulator</fullName>
    </submittedName>
</protein>
<dbReference type="Gene3D" id="1.10.10.10">
    <property type="entry name" value="Winged helix-like DNA-binding domain superfamily/Winged helix DNA-binding domain"/>
    <property type="match status" value="1"/>
</dbReference>
<keyword evidence="4" id="KW-0804">Transcription</keyword>
<comment type="similarity">
    <text evidence="1">Belongs to the LysR transcriptional regulatory family.</text>
</comment>
<evidence type="ECO:0000256" key="2">
    <source>
        <dbReference type="ARBA" id="ARBA00023015"/>
    </source>
</evidence>
<keyword evidence="2" id="KW-0805">Transcription regulation</keyword>
<evidence type="ECO:0000313" key="6">
    <source>
        <dbReference type="EMBL" id="MEJ8475653.1"/>
    </source>
</evidence>
<dbReference type="Proteomes" id="UP001385499">
    <property type="component" value="Unassembled WGS sequence"/>
</dbReference>
<sequence length="314" mass="34149">MYVDLLRKGLKLSHLRLFAELSEHGQLTQAAKALNMSQPAVSRLIAEAGSVVGTELYKRTGRGIQLTQAGQQLAFRSMRVLQEISDAGRDINELKQGISGRVKIGSVTGPAIEYVLPALRQVRLSYPAISISIEIGPSDMLAPMLMDGRLDFSLSRIPVEYNPELFTEIPQLEEPASVIARQGHPLSRETETISPEALLAHDWVLPPVGSPIRTTTERVLRSLGLSLPTQVLTTSSFLFTLATIRQTNAVAPVATSVARSFSESDDNQGSLIILPCEFDLSVETYSFLTRSGQTLTPAAELVATEVRRVLSANA</sequence>
<dbReference type="SUPFAM" id="SSF53850">
    <property type="entry name" value="Periplasmic binding protein-like II"/>
    <property type="match status" value="1"/>
</dbReference>
<keyword evidence="3" id="KW-0238">DNA-binding</keyword>
<dbReference type="PANTHER" id="PTHR30419">
    <property type="entry name" value="HTH-TYPE TRANSCRIPTIONAL REGULATOR YBHD"/>
    <property type="match status" value="1"/>
</dbReference>